<evidence type="ECO:0000313" key="2">
    <source>
        <dbReference type="Proteomes" id="UP000829398"/>
    </source>
</evidence>
<accession>A0ACB8LXS2</accession>
<proteinExistence type="predicted"/>
<reference evidence="2" key="1">
    <citation type="journal article" date="2023" name="Hortic. Res.">
        <title>A chromosome-level phased genome enabling allele-level studies in sweet orange: a case study on citrus Huanglongbing tolerance.</title>
        <authorList>
            <person name="Wu B."/>
            <person name="Yu Q."/>
            <person name="Deng Z."/>
            <person name="Duan Y."/>
            <person name="Luo F."/>
            <person name="Gmitter F. Jr."/>
        </authorList>
    </citation>
    <scope>NUCLEOTIDE SEQUENCE [LARGE SCALE GENOMIC DNA]</scope>
    <source>
        <strain evidence="2">cv. Valencia</strain>
    </source>
</reference>
<organism evidence="1 2">
    <name type="scientific">Citrus sinensis</name>
    <name type="common">Sweet orange</name>
    <name type="synonym">Citrus aurantium var. sinensis</name>
    <dbReference type="NCBI Taxonomy" id="2711"/>
    <lineage>
        <taxon>Eukaryota</taxon>
        <taxon>Viridiplantae</taxon>
        <taxon>Streptophyta</taxon>
        <taxon>Embryophyta</taxon>
        <taxon>Tracheophyta</taxon>
        <taxon>Spermatophyta</taxon>
        <taxon>Magnoliopsida</taxon>
        <taxon>eudicotyledons</taxon>
        <taxon>Gunneridae</taxon>
        <taxon>Pentapetalae</taxon>
        <taxon>rosids</taxon>
        <taxon>malvids</taxon>
        <taxon>Sapindales</taxon>
        <taxon>Rutaceae</taxon>
        <taxon>Aurantioideae</taxon>
        <taxon>Citrus</taxon>
    </lineage>
</organism>
<name>A0ACB8LXS2_CITSI</name>
<gene>
    <name evidence="1" type="ORF">KPL71_007201</name>
</gene>
<evidence type="ECO:0000313" key="1">
    <source>
        <dbReference type="EMBL" id="KAH9777980.1"/>
    </source>
</evidence>
<dbReference type="EMBL" id="CM039172">
    <property type="protein sequence ID" value="KAH9777980.1"/>
    <property type="molecule type" value="Genomic_DNA"/>
</dbReference>
<comment type="caution">
    <text evidence="1">The sequence shown here is derived from an EMBL/GenBank/DDBJ whole genome shotgun (WGS) entry which is preliminary data.</text>
</comment>
<protein>
    <submittedName>
        <fullName evidence="1">Uncharacterized protein</fullName>
    </submittedName>
</protein>
<keyword evidence="2" id="KW-1185">Reference proteome</keyword>
<sequence>MTEREIDAESRGRMITAELAILRELAFRRKVFLLRSQHDDGLEKKEKGLAPLQSNVNSLHCIVLLLSNENQERPTPQSSLCMSPSQIPGPSPPSSSSPRLSGMKRPTPTSTADAECSSPELPESLDSHPEHAIQADSNFCSICHVPCSSAFNYNQHLKGRKHKAKLQELKLDGNSFGEDGKVANGKGWCMDGNSFKMHLGQKHLEERNKTELTAKSLVKVGEKQTWCRLCNIGFSSEELFRLHLNAKKHKALQRAKCTLKGGGEQKWCKLCDVWCPNGDAFKMHLDGKNHILRLYEIEKNRRAENLGSYSGKA</sequence>
<dbReference type="Proteomes" id="UP000829398">
    <property type="component" value="Chromosome 3"/>
</dbReference>